<evidence type="ECO:0000256" key="1">
    <source>
        <dbReference type="SAM" id="MobiDB-lite"/>
    </source>
</evidence>
<evidence type="ECO:0000313" key="2">
    <source>
        <dbReference type="EMBL" id="ART21717.1"/>
    </source>
</evidence>
<dbReference type="AlphaFoldDB" id="A0A2Z2J5C5"/>
<dbReference type="EMBL" id="CP021252">
    <property type="protein sequence ID" value="ART21717.1"/>
    <property type="molecule type" value="Genomic_DNA"/>
</dbReference>
<accession>A0A2Z2J5C5</accession>
<reference evidence="2 3" key="1">
    <citation type="submission" date="2017-05" db="EMBL/GenBank/DDBJ databases">
        <title>Complete genome sequence of Corynebacterium striatum KC-Na-1 isolated from Neophocaena asiaeorientalis in Korea.</title>
        <authorList>
            <person name="Kim J.H."/>
            <person name="Lee K."/>
        </authorList>
    </citation>
    <scope>NUCLEOTIDE SEQUENCE [LARGE SCALE GENOMIC DNA]</scope>
    <source>
        <strain evidence="2 3">KC-Na-01</strain>
    </source>
</reference>
<feature type="compositionally biased region" description="Basic and acidic residues" evidence="1">
    <location>
        <begin position="39"/>
        <end position="49"/>
    </location>
</feature>
<protein>
    <submittedName>
        <fullName evidence="2">Uncharacterized protein</fullName>
    </submittedName>
</protein>
<dbReference type="Proteomes" id="UP000250197">
    <property type="component" value="Chromosome"/>
</dbReference>
<dbReference type="KEGG" id="cstr:CBE89_09565"/>
<organism evidence="2 3">
    <name type="scientific">Corynebacterium striatum</name>
    <dbReference type="NCBI Taxonomy" id="43770"/>
    <lineage>
        <taxon>Bacteria</taxon>
        <taxon>Bacillati</taxon>
        <taxon>Actinomycetota</taxon>
        <taxon>Actinomycetes</taxon>
        <taxon>Mycobacteriales</taxon>
        <taxon>Corynebacteriaceae</taxon>
        <taxon>Corynebacterium</taxon>
    </lineage>
</organism>
<feature type="region of interest" description="Disordered" evidence="1">
    <location>
        <begin position="39"/>
        <end position="60"/>
    </location>
</feature>
<gene>
    <name evidence="2" type="ORF">CBE89_09565</name>
</gene>
<name>A0A2Z2J5C5_CORST</name>
<evidence type="ECO:0000313" key="3">
    <source>
        <dbReference type="Proteomes" id="UP000250197"/>
    </source>
</evidence>
<sequence>MRLWVVSLAVMQFCQAVVRGASLRESAAYTSADEKTYYNQKDNEINNREGKRKAKSLETP</sequence>
<proteinExistence type="predicted"/>